<dbReference type="Pfam" id="PF01588">
    <property type="entry name" value="tRNA_bind"/>
    <property type="match status" value="1"/>
</dbReference>
<evidence type="ECO:0000256" key="1">
    <source>
        <dbReference type="ARBA" id="ARBA00022555"/>
    </source>
</evidence>
<dbReference type="InterPro" id="IPR012340">
    <property type="entry name" value="NA-bd_OB-fold"/>
</dbReference>
<dbReference type="AlphaFoldDB" id="A0A9D2AAF5"/>
<keyword evidence="2 3" id="KW-0694">RNA-binding</keyword>
<organism evidence="5 6">
    <name type="scientific">Candidatus Ligilactobacillus excrementigallinarum</name>
    <dbReference type="NCBI Taxonomy" id="2838641"/>
    <lineage>
        <taxon>Bacteria</taxon>
        <taxon>Bacillati</taxon>
        <taxon>Bacillota</taxon>
        <taxon>Bacilli</taxon>
        <taxon>Lactobacillales</taxon>
        <taxon>Lactobacillaceae</taxon>
        <taxon>Ligilactobacillus</taxon>
    </lineage>
</organism>
<comment type="caution">
    <text evidence="5">The sequence shown here is derived from an EMBL/GenBank/DDBJ whole genome shotgun (WGS) entry which is preliminary data.</text>
</comment>
<reference evidence="5" key="2">
    <citation type="submission" date="2021-04" db="EMBL/GenBank/DDBJ databases">
        <authorList>
            <person name="Gilroy R."/>
        </authorList>
    </citation>
    <scope>NUCLEOTIDE SEQUENCE</scope>
    <source>
        <strain evidence="5">6627</strain>
    </source>
</reference>
<feature type="non-terminal residue" evidence="5">
    <location>
        <position position="105"/>
    </location>
</feature>
<dbReference type="CDD" id="cd02796">
    <property type="entry name" value="tRNA_bind_bactPheRS"/>
    <property type="match status" value="1"/>
</dbReference>
<dbReference type="InterPro" id="IPR033714">
    <property type="entry name" value="tRNA_bind_bactPheRS"/>
</dbReference>
<evidence type="ECO:0000256" key="3">
    <source>
        <dbReference type="PROSITE-ProRule" id="PRU00209"/>
    </source>
</evidence>
<dbReference type="Proteomes" id="UP000823963">
    <property type="component" value="Unassembled WGS sequence"/>
</dbReference>
<dbReference type="PROSITE" id="PS50886">
    <property type="entry name" value="TRBD"/>
    <property type="match status" value="1"/>
</dbReference>
<dbReference type="EMBL" id="DXFP01000064">
    <property type="protein sequence ID" value="HIX02439.1"/>
    <property type="molecule type" value="Genomic_DNA"/>
</dbReference>
<evidence type="ECO:0000313" key="6">
    <source>
        <dbReference type="Proteomes" id="UP000823963"/>
    </source>
</evidence>
<dbReference type="InterPro" id="IPR002547">
    <property type="entry name" value="tRNA-bd_dom"/>
</dbReference>
<evidence type="ECO:0000313" key="5">
    <source>
        <dbReference type="EMBL" id="HIX02439.1"/>
    </source>
</evidence>
<reference evidence="5" key="1">
    <citation type="journal article" date="2021" name="PeerJ">
        <title>Extensive microbial diversity within the chicken gut microbiome revealed by metagenomics and culture.</title>
        <authorList>
            <person name="Gilroy R."/>
            <person name="Ravi A."/>
            <person name="Getino M."/>
            <person name="Pursley I."/>
            <person name="Horton D.L."/>
            <person name="Alikhan N.F."/>
            <person name="Baker D."/>
            <person name="Gharbi K."/>
            <person name="Hall N."/>
            <person name="Watson M."/>
            <person name="Adriaenssens E.M."/>
            <person name="Foster-Nyarko E."/>
            <person name="Jarju S."/>
            <person name="Secka A."/>
            <person name="Antonio M."/>
            <person name="Oren A."/>
            <person name="Chaudhuri R.R."/>
            <person name="La Ragione R."/>
            <person name="Hildebrand F."/>
            <person name="Pallen M.J."/>
        </authorList>
    </citation>
    <scope>NUCLEOTIDE SEQUENCE</scope>
    <source>
        <strain evidence="5">6627</strain>
    </source>
</reference>
<proteinExistence type="predicted"/>
<accession>A0A9D2AAF5</accession>
<gene>
    <name evidence="5" type="ORF">H9861_06755</name>
</gene>
<dbReference type="Gene3D" id="2.40.50.140">
    <property type="entry name" value="Nucleic acid-binding proteins"/>
    <property type="match status" value="1"/>
</dbReference>
<evidence type="ECO:0000256" key="2">
    <source>
        <dbReference type="ARBA" id="ARBA00022884"/>
    </source>
</evidence>
<keyword evidence="1 3" id="KW-0820">tRNA-binding</keyword>
<dbReference type="GO" id="GO:0016874">
    <property type="term" value="F:ligase activity"/>
    <property type="evidence" value="ECO:0007669"/>
    <property type="project" value="UniProtKB-KW"/>
</dbReference>
<name>A0A9D2AAF5_9LACO</name>
<keyword evidence="5" id="KW-0436">Ligase</keyword>
<sequence>MKVSTKWLNEYVKVDDLDPESLGEKIERTAVEVDGVSRRETGQKKIVVGHVLECIPHPNSDHLHICQVDVGETEPYQIVCGAPNVAAGQNVIVAMPNSWIANHIK</sequence>
<evidence type="ECO:0000259" key="4">
    <source>
        <dbReference type="PROSITE" id="PS50886"/>
    </source>
</evidence>
<dbReference type="GO" id="GO:0000049">
    <property type="term" value="F:tRNA binding"/>
    <property type="evidence" value="ECO:0007669"/>
    <property type="project" value="UniProtKB-UniRule"/>
</dbReference>
<protein>
    <submittedName>
        <fullName evidence="5">Phenylalanine--tRNA ligase subunit beta</fullName>
    </submittedName>
</protein>
<feature type="domain" description="TRNA-binding" evidence="4">
    <location>
        <begin position="40"/>
        <end position="105"/>
    </location>
</feature>
<dbReference type="SUPFAM" id="SSF50249">
    <property type="entry name" value="Nucleic acid-binding proteins"/>
    <property type="match status" value="1"/>
</dbReference>